<feature type="transmembrane region" description="Helical" evidence="1">
    <location>
        <begin position="45"/>
        <end position="68"/>
    </location>
</feature>
<organism evidence="2 3">
    <name type="scientific">Bacteroides salyersiae</name>
    <dbReference type="NCBI Taxonomy" id="291644"/>
    <lineage>
        <taxon>Bacteria</taxon>
        <taxon>Pseudomonadati</taxon>
        <taxon>Bacteroidota</taxon>
        <taxon>Bacteroidia</taxon>
        <taxon>Bacteroidales</taxon>
        <taxon>Bacteroidaceae</taxon>
        <taxon>Bacteroides</taxon>
    </lineage>
</organism>
<reference evidence="2 3" key="1">
    <citation type="journal article" date="2019" name="Nat. Med.">
        <title>A library of human gut bacterial isolates paired with longitudinal multiomics data enables mechanistic microbiome research.</title>
        <authorList>
            <person name="Poyet M."/>
            <person name="Groussin M."/>
            <person name="Gibbons S.M."/>
            <person name="Avila-Pacheco J."/>
            <person name="Jiang X."/>
            <person name="Kearney S.M."/>
            <person name="Perrotta A.R."/>
            <person name="Berdy B."/>
            <person name="Zhao S."/>
            <person name="Lieberman T.D."/>
            <person name="Swanson P.K."/>
            <person name="Smith M."/>
            <person name="Roesemann S."/>
            <person name="Alexander J.E."/>
            <person name="Rich S.A."/>
            <person name="Livny J."/>
            <person name="Vlamakis H."/>
            <person name="Clish C."/>
            <person name="Bullock K."/>
            <person name="Deik A."/>
            <person name="Scott J."/>
            <person name="Pierce K.A."/>
            <person name="Xavier R.J."/>
            <person name="Alm E.J."/>
        </authorList>
    </citation>
    <scope>NUCLEOTIDE SEQUENCE [LARGE SCALE GENOMIC DNA]</scope>
    <source>
        <strain evidence="2 3">BIOML-A10</strain>
    </source>
</reference>
<sequence length="237" mass="26299">METTVLITAFILIGLGVLVKRFPILIAGYNTMSKEEKMNVDVKGLSAFMCYSLVGMGTVPVLAYYICLGLGHADWASYCLFLPILYIPYLIVKANKFDHNPPKKSTKYVVAISVFTIAVIAAFMAYGMNPATIKIKDDRLVFTGMYGITRTFGEIAGVHLVDSLPDITLRLNGLSIGGISKGWFKLKEGGNCLLLLSSRSKPYIVFTERTGKEIFFNSTNGEITETLYQELRKLIHQ</sequence>
<feature type="transmembrane region" description="Helical" evidence="1">
    <location>
        <begin position="75"/>
        <end position="92"/>
    </location>
</feature>
<comment type="caution">
    <text evidence="2">The sequence shown here is derived from an EMBL/GenBank/DDBJ whole genome shotgun (WGS) entry which is preliminary data.</text>
</comment>
<dbReference type="Proteomes" id="UP000422221">
    <property type="component" value="Unassembled WGS sequence"/>
</dbReference>
<proteinExistence type="predicted"/>
<dbReference type="EMBL" id="VWMK01000005">
    <property type="protein sequence ID" value="KAA3767529.1"/>
    <property type="molecule type" value="Genomic_DNA"/>
</dbReference>
<feature type="transmembrane region" description="Helical" evidence="1">
    <location>
        <begin position="108"/>
        <end position="126"/>
    </location>
</feature>
<protein>
    <submittedName>
        <fullName evidence="2">DUF3784 domain-containing protein</fullName>
    </submittedName>
</protein>
<dbReference type="InterPro" id="IPR017259">
    <property type="entry name" value="UCP037672"/>
</dbReference>
<name>A0A7J4XLH1_9BACE</name>
<evidence type="ECO:0000313" key="2">
    <source>
        <dbReference type="EMBL" id="KAA3767529.1"/>
    </source>
</evidence>
<gene>
    <name evidence="2" type="ORF">F3F73_07340</name>
</gene>
<dbReference type="Pfam" id="PF12650">
    <property type="entry name" value="DUF3784"/>
    <property type="match status" value="1"/>
</dbReference>
<keyword evidence="1" id="KW-1133">Transmembrane helix</keyword>
<dbReference type="AlphaFoldDB" id="A0A7J4XLH1"/>
<evidence type="ECO:0000313" key="3">
    <source>
        <dbReference type="Proteomes" id="UP000422221"/>
    </source>
</evidence>
<keyword evidence="1" id="KW-0812">Transmembrane</keyword>
<accession>A0A7J4XLH1</accession>
<keyword evidence="1" id="KW-0472">Membrane</keyword>
<evidence type="ECO:0000256" key="1">
    <source>
        <dbReference type="SAM" id="Phobius"/>
    </source>
</evidence>
<dbReference type="RefSeq" id="WP_005931254.1">
    <property type="nucleotide sequence ID" value="NZ_CABKSE010000002.1"/>
</dbReference>